<name>A0A379S2F8_SALER</name>
<comment type="subunit">
    <text evidence="5">Heterotetramer of 2 PreA and 2 PreT subunits.</text>
</comment>
<evidence type="ECO:0000256" key="4">
    <source>
        <dbReference type="ARBA" id="ARBA00049578"/>
    </source>
</evidence>
<dbReference type="GO" id="GO:0005737">
    <property type="term" value="C:cytoplasm"/>
    <property type="evidence" value="ECO:0007669"/>
    <property type="project" value="InterPro"/>
</dbReference>
<gene>
    <name evidence="8" type="primary">preA_2</name>
    <name evidence="8" type="ORF">NCTC7295_01886</name>
</gene>
<feature type="domain" description="Dihydroorotate dehydrogenase catalytic" evidence="7">
    <location>
        <begin position="17"/>
        <end position="199"/>
    </location>
</feature>
<comment type="function">
    <text evidence="4">Involved in pyrimidine base degradation. Catalyzes physiologically the reduction of uracil to 5,6-dihydrouracil (DHU) by using NADH as a specific cosubstrate. It also catalyzes the reverse reaction and the reduction of thymine to 5,6-dihydrothymine (DHT).</text>
</comment>
<dbReference type="InterPro" id="IPR005720">
    <property type="entry name" value="Dihydroorotate_DH_cat"/>
</dbReference>
<evidence type="ECO:0000259" key="7">
    <source>
        <dbReference type="Pfam" id="PF01180"/>
    </source>
</evidence>
<dbReference type="InterPro" id="IPR013785">
    <property type="entry name" value="Aldolase_TIM"/>
</dbReference>
<dbReference type="Gene3D" id="3.20.20.70">
    <property type="entry name" value="Aldolase class I"/>
    <property type="match status" value="1"/>
</dbReference>
<organism evidence="8 9">
    <name type="scientific">Salmonella enterica subsp. arizonae</name>
    <dbReference type="NCBI Taxonomy" id="59203"/>
    <lineage>
        <taxon>Bacteria</taxon>
        <taxon>Pseudomonadati</taxon>
        <taxon>Pseudomonadota</taxon>
        <taxon>Gammaproteobacteria</taxon>
        <taxon>Enterobacterales</taxon>
        <taxon>Enterobacteriaceae</taxon>
        <taxon>Salmonella</taxon>
    </lineage>
</organism>
<dbReference type="GO" id="GO:0004159">
    <property type="term" value="F:dihydropyrimidine dehydrogenase (NAD+) activity"/>
    <property type="evidence" value="ECO:0007669"/>
    <property type="project" value="UniProtKB-EC"/>
</dbReference>
<accession>A0A379S2F8</accession>
<comment type="catalytic activity">
    <reaction evidence="2">
        <text>5,6-dihydrothymine + NAD(+) = thymine + NADH + H(+)</text>
        <dbReference type="Rhea" id="RHEA:28791"/>
        <dbReference type="ChEBI" id="CHEBI:15378"/>
        <dbReference type="ChEBI" id="CHEBI:17821"/>
        <dbReference type="ChEBI" id="CHEBI:27468"/>
        <dbReference type="ChEBI" id="CHEBI:57540"/>
        <dbReference type="ChEBI" id="CHEBI:57945"/>
        <dbReference type="EC" id="1.3.1.1"/>
    </reaction>
</comment>
<evidence type="ECO:0000256" key="6">
    <source>
        <dbReference type="ARBA" id="ARBA00049728"/>
    </source>
</evidence>
<evidence type="ECO:0000313" key="9">
    <source>
        <dbReference type="Proteomes" id="UP000254124"/>
    </source>
</evidence>
<evidence type="ECO:0000256" key="2">
    <source>
        <dbReference type="ARBA" id="ARBA00047685"/>
    </source>
</evidence>
<comment type="catalytic activity">
    <reaction evidence="3">
        <text>5,6-dihydrouracil + NAD(+) = uracil + NADH + H(+)</text>
        <dbReference type="Rhea" id="RHEA:20189"/>
        <dbReference type="ChEBI" id="CHEBI:15378"/>
        <dbReference type="ChEBI" id="CHEBI:15901"/>
        <dbReference type="ChEBI" id="CHEBI:17568"/>
        <dbReference type="ChEBI" id="CHEBI:57540"/>
        <dbReference type="ChEBI" id="CHEBI:57945"/>
        <dbReference type="EC" id="1.3.1.1"/>
    </reaction>
</comment>
<reference evidence="8 9" key="1">
    <citation type="submission" date="2018-06" db="EMBL/GenBank/DDBJ databases">
        <authorList>
            <consortium name="Pathogen Informatics"/>
            <person name="Doyle S."/>
        </authorList>
    </citation>
    <scope>NUCLEOTIDE SEQUENCE [LARGE SCALE GENOMIC DNA]</scope>
    <source>
        <strain evidence="8 9">NCTC7295</strain>
    </source>
</reference>
<protein>
    <recommendedName>
        <fullName evidence="6">dihydrouracil dehydrogenase (NAD(+))</fullName>
        <ecNumber evidence="6">1.3.1.1</ecNumber>
    </recommendedName>
</protein>
<dbReference type="Proteomes" id="UP000254124">
    <property type="component" value="Unassembled WGS sequence"/>
</dbReference>
<dbReference type="SUPFAM" id="SSF51395">
    <property type="entry name" value="FMN-linked oxidoreductases"/>
    <property type="match status" value="1"/>
</dbReference>
<evidence type="ECO:0000256" key="3">
    <source>
        <dbReference type="ARBA" id="ARBA00048792"/>
    </source>
</evidence>
<dbReference type="EC" id="1.3.1.1" evidence="6"/>
<dbReference type="PANTHER" id="PTHR43073:SF2">
    <property type="entry name" value="DIHYDROPYRIMIDINE DEHYDROGENASE [NADP(+)]"/>
    <property type="match status" value="1"/>
</dbReference>
<dbReference type="AlphaFoldDB" id="A0A379S2F8"/>
<evidence type="ECO:0000256" key="1">
    <source>
        <dbReference type="ARBA" id="ARBA00023002"/>
    </source>
</evidence>
<dbReference type="Pfam" id="PF01180">
    <property type="entry name" value="DHO_dh"/>
    <property type="match status" value="1"/>
</dbReference>
<dbReference type="EMBL" id="UGWZ01000001">
    <property type="protein sequence ID" value="SUG14270.1"/>
    <property type="molecule type" value="Genomic_DNA"/>
</dbReference>
<dbReference type="FunFam" id="3.20.20.70:FF:000027">
    <property type="entry name" value="Dihydropyrimidine dehydrogenase [NADP(+)]"/>
    <property type="match status" value="1"/>
</dbReference>
<sequence>MEQIAEHPLEENLTAIRRLKEDYPNKVLIASIMGENEQQWQELARLVEEAGADMIECNFSCPQMTSHAMGSDVGQSPGLVEKYCRAVKRGSSLPMLAKMTPNIGDMCEVALAAKRGGADGIATINTVKSITNIDLNRKIGMPIVNGKSSISGYSGKAVKPIALRFIQQLRMHPELRDFSISGIGGIETWEDAAEFSAAGRGDPTGDDRHHAIRLSDCRGYGERSEPLSGRSGVRLITGDDLCDVCIFQCIRLLILAVTYILRRLFS</sequence>
<dbReference type="PANTHER" id="PTHR43073">
    <property type="entry name" value="DIHYDROPYRIMIDINE DEHYDROGENASE [NADP(+)]"/>
    <property type="match status" value="1"/>
</dbReference>
<evidence type="ECO:0000313" key="8">
    <source>
        <dbReference type="EMBL" id="SUG14270.1"/>
    </source>
</evidence>
<keyword evidence="1 8" id="KW-0560">Oxidoreductase</keyword>
<evidence type="ECO:0000256" key="5">
    <source>
        <dbReference type="ARBA" id="ARBA00049714"/>
    </source>
</evidence>
<proteinExistence type="predicted"/>